<reference evidence="3" key="1">
    <citation type="submission" date="2016-03" db="EMBL/GenBank/DDBJ databases">
        <authorList>
            <person name="Guldener U."/>
        </authorList>
    </citation>
    <scope>NUCLEOTIDE SEQUENCE [LARGE SCALE GENOMIC DNA]</scope>
    <source>
        <strain evidence="3">04CH-RAC-A.6.1</strain>
    </source>
</reference>
<dbReference type="EMBL" id="FJUX01000133">
    <property type="protein sequence ID" value="CZT10808.1"/>
    <property type="molecule type" value="Genomic_DNA"/>
</dbReference>
<sequence>MSINSPLPELPTPPIPAQPQDCLRLSQRLNWPATAQFGTLGSALVVEKTVRSGTMSEGLAPGGDKKWTPAPHRSEGVEKSHALFLNMRPSNSSEFHSVTAQSPHQDPMSRTSTKHQRLAVSFNKSYSGLRSAHSRKMEHLLGGIWLWYGLKCQKELREGGLRQQFPRGRLVENIRVPCSRTKAVLDEREDNTNLRVNAASIFLNGGQRPPWLDDHEQMDFVAKGYASRSGSNDV</sequence>
<accession>A0A1E1LJX7</accession>
<evidence type="ECO:0000256" key="1">
    <source>
        <dbReference type="SAM" id="MobiDB-lite"/>
    </source>
</evidence>
<gene>
    <name evidence="2" type="ORF">RAG0_15169</name>
</gene>
<organism evidence="2 3">
    <name type="scientific">Rhynchosporium agropyri</name>
    <dbReference type="NCBI Taxonomy" id="914238"/>
    <lineage>
        <taxon>Eukaryota</taxon>
        <taxon>Fungi</taxon>
        <taxon>Dikarya</taxon>
        <taxon>Ascomycota</taxon>
        <taxon>Pezizomycotina</taxon>
        <taxon>Leotiomycetes</taxon>
        <taxon>Helotiales</taxon>
        <taxon>Ploettnerulaceae</taxon>
        <taxon>Rhynchosporium</taxon>
    </lineage>
</organism>
<protein>
    <submittedName>
        <fullName evidence="2">Uncharacterized protein</fullName>
    </submittedName>
</protein>
<evidence type="ECO:0000313" key="3">
    <source>
        <dbReference type="Proteomes" id="UP000178912"/>
    </source>
</evidence>
<feature type="compositionally biased region" description="Polar residues" evidence="1">
    <location>
        <begin position="93"/>
        <end position="111"/>
    </location>
</feature>
<feature type="compositionally biased region" description="Basic and acidic residues" evidence="1">
    <location>
        <begin position="63"/>
        <end position="75"/>
    </location>
</feature>
<name>A0A1E1LJX7_9HELO</name>
<dbReference type="AlphaFoldDB" id="A0A1E1LJX7"/>
<evidence type="ECO:0000313" key="2">
    <source>
        <dbReference type="EMBL" id="CZT10808.1"/>
    </source>
</evidence>
<dbReference type="Proteomes" id="UP000178912">
    <property type="component" value="Unassembled WGS sequence"/>
</dbReference>
<proteinExistence type="predicted"/>
<feature type="region of interest" description="Disordered" evidence="1">
    <location>
        <begin position="93"/>
        <end position="115"/>
    </location>
</feature>
<keyword evidence="3" id="KW-1185">Reference proteome</keyword>
<feature type="region of interest" description="Disordered" evidence="1">
    <location>
        <begin position="54"/>
        <end position="75"/>
    </location>
</feature>